<dbReference type="Gene3D" id="3.90.79.10">
    <property type="entry name" value="Nucleoside Triphosphate Pyrophosphohydrolase"/>
    <property type="match status" value="1"/>
</dbReference>
<feature type="non-terminal residue" evidence="2">
    <location>
        <position position="176"/>
    </location>
</feature>
<evidence type="ECO:0000313" key="3">
    <source>
        <dbReference type="Proteomes" id="UP000789405"/>
    </source>
</evidence>
<dbReference type="Pfam" id="PF00293">
    <property type="entry name" value="NUDIX"/>
    <property type="match status" value="1"/>
</dbReference>
<comment type="caution">
    <text evidence="2">The sequence shown here is derived from an EMBL/GenBank/DDBJ whole genome shotgun (WGS) entry which is preliminary data.</text>
</comment>
<dbReference type="SUPFAM" id="SSF55811">
    <property type="entry name" value="Nudix"/>
    <property type="match status" value="1"/>
</dbReference>
<reference evidence="2" key="1">
    <citation type="submission" date="2021-06" db="EMBL/GenBank/DDBJ databases">
        <authorList>
            <person name="Kallberg Y."/>
            <person name="Tangrot J."/>
            <person name="Rosling A."/>
        </authorList>
    </citation>
    <scope>NUCLEOTIDE SEQUENCE</scope>
    <source>
        <strain evidence="2">MA453B</strain>
    </source>
</reference>
<dbReference type="InterPro" id="IPR015797">
    <property type="entry name" value="NUDIX_hydrolase-like_dom_sf"/>
</dbReference>
<proteinExistence type="predicted"/>
<dbReference type="PROSITE" id="PS51462">
    <property type="entry name" value="NUDIX"/>
    <property type="match status" value="1"/>
</dbReference>
<dbReference type="SUPFAM" id="SSF52540">
    <property type="entry name" value="P-loop containing nucleoside triphosphate hydrolases"/>
    <property type="match status" value="1"/>
</dbReference>
<dbReference type="OrthoDB" id="2428405at2759"/>
<evidence type="ECO:0000259" key="1">
    <source>
        <dbReference type="PROSITE" id="PS51462"/>
    </source>
</evidence>
<dbReference type="InterPro" id="IPR027417">
    <property type="entry name" value="P-loop_NTPase"/>
</dbReference>
<dbReference type="CDD" id="cd02883">
    <property type="entry name" value="NUDIX_Hydrolase"/>
    <property type="match status" value="1"/>
</dbReference>
<dbReference type="PANTHER" id="PTHR43736:SF2">
    <property type="entry name" value="MUTT_NUDIX FAMILY PROTEIN"/>
    <property type="match status" value="1"/>
</dbReference>
<organism evidence="2 3">
    <name type="scientific">Dentiscutata erythropus</name>
    <dbReference type="NCBI Taxonomy" id="1348616"/>
    <lineage>
        <taxon>Eukaryota</taxon>
        <taxon>Fungi</taxon>
        <taxon>Fungi incertae sedis</taxon>
        <taxon>Mucoromycota</taxon>
        <taxon>Glomeromycotina</taxon>
        <taxon>Glomeromycetes</taxon>
        <taxon>Diversisporales</taxon>
        <taxon>Gigasporaceae</taxon>
        <taxon>Dentiscutata</taxon>
    </lineage>
</organism>
<dbReference type="PANTHER" id="PTHR43736">
    <property type="entry name" value="ADP-RIBOSE PYROPHOSPHATASE"/>
    <property type="match status" value="1"/>
</dbReference>
<dbReference type="Pfam" id="PF07693">
    <property type="entry name" value="KAP_NTPase"/>
    <property type="match status" value="1"/>
</dbReference>
<dbReference type="EMBL" id="CAJVPY010063205">
    <property type="protein sequence ID" value="CAG8823249.1"/>
    <property type="molecule type" value="Genomic_DNA"/>
</dbReference>
<keyword evidence="3" id="KW-1185">Reference proteome</keyword>
<accession>A0A9N9KDB6</accession>
<feature type="domain" description="Nudix hydrolase" evidence="1">
    <location>
        <begin position="8"/>
        <end position="140"/>
    </location>
</feature>
<dbReference type="InterPro" id="IPR000086">
    <property type="entry name" value="NUDIX_hydrolase_dom"/>
</dbReference>
<dbReference type="Proteomes" id="UP000789405">
    <property type="component" value="Unassembled WGS sequence"/>
</dbReference>
<dbReference type="InterPro" id="IPR011646">
    <property type="entry name" value="KAP_P-loop"/>
</dbReference>
<dbReference type="AlphaFoldDB" id="A0A9N9KDB6"/>
<gene>
    <name evidence="2" type="ORF">DERYTH_LOCUS27462</name>
</gene>
<protein>
    <submittedName>
        <fullName evidence="2">25949_t:CDS:1</fullName>
    </submittedName>
</protein>
<sequence>MTTINELKIIEYTTTILYEPNSWKIWVSKRKNYTKEFYGHWQTPGGHIEETDLTRRHAAQREILEETGIKIEMCDLKYWSTEHYQKENEWRIVHCFKAITNEIPKLMEPWEMTDWELRDIKSVLKEPIIQSVQDILNGKQQVETSIIGIDGTCGAGKTTLVKKCKEYLERKGLRVK</sequence>
<evidence type="ECO:0000313" key="2">
    <source>
        <dbReference type="EMBL" id="CAG8823249.1"/>
    </source>
</evidence>
<dbReference type="Gene3D" id="3.40.50.300">
    <property type="entry name" value="P-loop containing nucleotide triphosphate hydrolases"/>
    <property type="match status" value="1"/>
</dbReference>
<name>A0A9N9KDB6_9GLOM</name>